<dbReference type="EC" id="3.4.21.105" evidence="10"/>
<accession>A0ABT9V618</accession>
<keyword evidence="10" id="KW-0645">Protease</keyword>
<gene>
    <name evidence="10" type="ORF">J2S07_002708</name>
</gene>
<dbReference type="InterPro" id="IPR011990">
    <property type="entry name" value="TPR-like_helical_dom_sf"/>
</dbReference>
<evidence type="ECO:0000256" key="2">
    <source>
        <dbReference type="ARBA" id="ARBA00009045"/>
    </source>
</evidence>
<sequence>MKNIEDYLFWRLAHFFIYDKEYRIIQLSQNQKELWLEKRENKHAQIIRLLRHDLDWSNWMQQDIERTAANGEGIRKQITRSELNVYNIYVSAYPPVDDYEFRIEQPYVHPVSKKTNVMSTIIDNTTYQQKIHQLTALFGSPMVISDESLGNVEEMEQLRKEALTTAVHREKKERALFDFGKPLFTYIFMAAQILMFIVLEIFGGSTSSAILIKFGAKFNPLILEGEWWRFITPMFLHIGFAHLAMNTLALFYVGTAVERIFGRLRFLFIYIIAGFGGTLASFIFSPNISAGASGAIFGCFGALLYFGMIYPKLFFRTMGLNIFIVLAINLAFGYTVPGIDNAGHIGGLIGGFLATGIVHFPKKKKLVLQSMFLGITLLASSLLIQYGFTHPEAVLDETSILMMSQEYMEEADYDKAYKMLSEVKEEEGLSAQYYFLLSYTEIKLGKLNDAEDSLLKAIELEPSFHEAHYNLALIYLEHGEVEKAKEQASKAVELDPDNKEYSNLLNQIK</sequence>
<dbReference type="PROSITE" id="PS50005">
    <property type="entry name" value="TPR"/>
    <property type="match status" value="2"/>
</dbReference>
<keyword evidence="6 8" id="KW-0472">Membrane</keyword>
<comment type="caution">
    <text evidence="10">The sequence shown here is derived from an EMBL/GenBank/DDBJ whole genome shotgun (WGS) entry which is preliminary data.</text>
</comment>
<dbReference type="SUPFAM" id="SSF144091">
    <property type="entry name" value="Rhomboid-like"/>
    <property type="match status" value="1"/>
</dbReference>
<dbReference type="Proteomes" id="UP001231362">
    <property type="component" value="Unassembled WGS sequence"/>
</dbReference>
<dbReference type="PANTHER" id="PTHR43731">
    <property type="entry name" value="RHOMBOID PROTEASE"/>
    <property type="match status" value="1"/>
</dbReference>
<evidence type="ECO:0000313" key="10">
    <source>
        <dbReference type="EMBL" id="MDQ0156388.1"/>
    </source>
</evidence>
<dbReference type="InterPro" id="IPR022764">
    <property type="entry name" value="Peptidase_S54_rhomboid_dom"/>
</dbReference>
<dbReference type="Pfam" id="PF01694">
    <property type="entry name" value="Rhomboid"/>
    <property type="match status" value="1"/>
</dbReference>
<dbReference type="Gene3D" id="1.25.40.10">
    <property type="entry name" value="Tetratricopeptide repeat domain"/>
    <property type="match status" value="1"/>
</dbReference>
<dbReference type="RefSeq" id="WP_307150902.1">
    <property type="nucleotide sequence ID" value="NZ_JAUSTU010000012.1"/>
</dbReference>
<evidence type="ECO:0000256" key="7">
    <source>
        <dbReference type="PROSITE-ProRule" id="PRU00339"/>
    </source>
</evidence>
<name>A0ABT9V618_9BACL</name>
<dbReference type="InterPro" id="IPR035952">
    <property type="entry name" value="Rhomboid-like_sf"/>
</dbReference>
<comment type="subcellular location">
    <subcellularLocation>
        <location evidence="1">Membrane</location>
        <topology evidence="1">Multi-pass membrane protein</topology>
    </subcellularLocation>
</comment>
<evidence type="ECO:0000256" key="8">
    <source>
        <dbReference type="SAM" id="Phobius"/>
    </source>
</evidence>
<feature type="domain" description="Peptidase S54 rhomboid" evidence="9">
    <location>
        <begin position="225"/>
        <end position="358"/>
    </location>
</feature>
<evidence type="ECO:0000256" key="3">
    <source>
        <dbReference type="ARBA" id="ARBA00022692"/>
    </source>
</evidence>
<proteinExistence type="inferred from homology"/>
<keyword evidence="3 8" id="KW-0812">Transmembrane</keyword>
<feature type="transmembrane region" description="Helical" evidence="8">
    <location>
        <begin position="318"/>
        <end position="336"/>
    </location>
</feature>
<dbReference type="InterPro" id="IPR019734">
    <property type="entry name" value="TPR_rpt"/>
</dbReference>
<dbReference type="PROSITE" id="PS50293">
    <property type="entry name" value="TPR_REGION"/>
    <property type="match status" value="1"/>
</dbReference>
<dbReference type="SMART" id="SM00028">
    <property type="entry name" value="TPR"/>
    <property type="match status" value="2"/>
</dbReference>
<feature type="transmembrane region" description="Helical" evidence="8">
    <location>
        <begin position="290"/>
        <end position="311"/>
    </location>
</feature>
<keyword evidence="4 10" id="KW-0378">Hydrolase</keyword>
<evidence type="ECO:0000256" key="6">
    <source>
        <dbReference type="ARBA" id="ARBA00023136"/>
    </source>
</evidence>
<feature type="repeat" description="TPR" evidence="7">
    <location>
        <begin position="431"/>
        <end position="464"/>
    </location>
</feature>
<evidence type="ECO:0000259" key="9">
    <source>
        <dbReference type="Pfam" id="PF01694"/>
    </source>
</evidence>
<dbReference type="SUPFAM" id="SSF48452">
    <property type="entry name" value="TPR-like"/>
    <property type="match status" value="1"/>
</dbReference>
<keyword evidence="11" id="KW-1185">Reference proteome</keyword>
<feature type="transmembrane region" description="Helical" evidence="8">
    <location>
        <begin position="367"/>
        <end position="388"/>
    </location>
</feature>
<organism evidence="10 11">
    <name type="scientific">Anoxybacillus andreesenii</name>
    <dbReference type="NCBI Taxonomy" id="1325932"/>
    <lineage>
        <taxon>Bacteria</taxon>
        <taxon>Bacillati</taxon>
        <taxon>Bacillota</taxon>
        <taxon>Bacilli</taxon>
        <taxon>Bacillales</taxon>
        <taxon>Anoxybacillaceae</taxon>
        <taxon>Anoxybacillus</taxon>
    </lineage>
</organism>
<evidence type="ECO:0000256" key="4">
    <source>
        <dbReference type="ARBA" id="ARBA00022801"/>
    </source>
</evidence>
<dbReference type="Pfam" id="PF14559">
    <property type="entry name" value="TPR_19"/>
    <property type="match status" value="1"/>
</dbReference>
<feature type="repeat" description="TPR" evidence="7">
    <location>
        <begin position="465"/>
        <end position="498"/>
    </location>
</feature>
<protein>
    <submittedName>
        <fullName evidence="10">Rhomboid protease GluP</fullName>
        <ecNumber evidence="10">3.4.21.105</ecNumber>
    </submittedName>
</protein>
<evidence type="ECO:0000256" key="1">
    <source>
        <dbReference type="ARBA" id="ARBA00004141"/>
    </source>
</evidence>
<dbReference type="Gene3D" id="1.20.1540.10">
    <property type="entry name" value="Rhomboid-like"/>
    <property type="match status" value="1"/>
</dbReference>
<feature type="transmembrane region" description="Helical" evidence="8">
    <location>
        <begin position="183"/>
        <end position="214"/>
    </location>
</feature>
<keyword evidence="7" id="KW-0802">TPR repeat</keyword>
<feature type="transmembrane region" description="Helical" evidence="8">
    <location>
        <begin position="342"/>
        <end position="360"/>
    </location>
</feature>
<reference evidence="10 11" key="1">
    <citation type="submission" date="2023-07" db="EMBL/GenBank/DDBJ databases">
        <title>Genomic Encyclopedia of Type Strains, Phase IV (KMG-IV): sequencing the most valuable type-strain genomes for metagenomic binning, comparative biology and taxonomic classification.</title>
        <authorList>
            <person name="Goeker M."/>
        </authorList>
    </citation>
    <scope>NUCLEOTIDE SEQUENCE [LARGE SCALE GENOMIC DNA]</scope>
    <source>
        <strain evidence="10 11">DSM 23948</strain>
    </source>
</reference>
<keyword evidence="5 8" id="KW-1133">Transmembrane helix</keyword>
<comment type="similarity">
    <text evidence="2">Belongs to the peptidase S54 family.</text>
</comment>
<dbReference type="EMBL" id="JAUSTU010000012">
    <property type="protein sequence ID" value="MDQ0156388.1"/>
    <property type="molecule type" value="Genomic_DNA"/>
</dbReference>
<feature type="transmembrane region" description="Helical" evidence="8">
    <location>
        <begin position="234"/>
        <end position="254"/>
    </location>
</feature>
<dbReference type="PANTHER" id="PTHR43731:SF14">
    <property type="entry name" value="PRESENILIN-ASSOCIATED RHOMBOID-LIKE PROTEIN, MITOCHONDRIAL"/>
    <property type="match status" value="1"/>
</dbReference>
<dbReference type="GO" id="GO:0006508">
    <property type="term" value="P:proteolysis"/>
    <property type="evidence" value="ECO:0007669"/>
    <property type="project" value="UniProtKB-KW"/>
</dbReference>
<evidence type="ECO:0000256" key="5">
    <source>
        <dbReference type="ARBA" id="ARBA00022989"/>
    </source>
</evidence>
<feature type="transmembrane region" description="Helical" evidence="8">
    <location>
        <begin position="266"/>
        <end position="284"/>
    </location>
</feature>
<evidence type="ECO:0000313" key="11">
    <source>
        <dbReference type="Proteomes" id="UP001231362"/>
    </source>
</evidence>
<dbReference type="GO" id="GO:0008233">
    <property type="term" value="F:peptidase activity"/>
    <property type="evidence" value="ECO:0007669"/>
    <property type="project" value="UniProtKB-KW"/>
</dbReference>
<dbReference type="InterPro" id="IPR050925">
    <property type="entry name" value="Rhomboid_protease_S54"/>
</dbReference>